<gene>
    <name evidence="1" type="ORF">ACFQY8_07995</name>
</gene>
<feature type="non-terminal residue" evidence="1">
    <location>
        <position position="1"/>
    </location>
</feature>
<comment type="caution">
    <text evidence="1">The sequence shown here is derived from an EMBL/GenBank/DDBJ whole genome shotgun (WGS) entry which is preliminary data.</text>
</comment>
<dbReference type="Proteomes" id="UP001597036">
    <property type="component" value="Unassembled WGS sequence"/>
</dbReference>
<sequence>NVHGAMEGDILVATWGYDQTNWDYYEVIHVTSKTVALFDLRHHTLLKGKRTQPGYYTNTPGRYGVRINTFSNAYFNPDDPQGTRAREDEKRYWSINMGH</sequence>
<evidence type="ECO:0000313" key="2">
    <source>
        <dbReference type="Proteomes" id="UP001597036"/>
    </source>
</evidence>
<dbReference type="EMBL" id="JBHTHQ010000032">
    <property type="protein sequence ID" value="MFD0705680.1"/>
    <property type="molecule type" value="Genomic_DNA"/>
</dbReference>
<name>A0ABW2Y6E1_9BIFI</name>
<evidence type="ECO:0000313" key="1">
    <source>
        <dbReference type="EMBL" id="MFD0705680.1"/>
    </source>
</evidence>
<reference evidence="2" key="1">
    <citation type="journal article" date="2019" name="Int. J. Syst. Evol. Microbiol.">
        <title>The Global Catalogue of Microorganisms (GCM) 10K type strain sequencing project: providing services to taxonomists for standard genome sequencing and annotation.</title>
        <authorList>
            <consortium name="The Broad Institute Genomics Platform"/>
            <consortium name="The Broad Institute Genome Sequencing Center for Infectious Disease"/>
            <person name="Wu L."/>
            <person name="Ma J."/>
        </authorList>
    </citation>
    <scope>NUCLEOTIDE SEQUENCE [LARGE SCALE GENOMIC DNA]</scope>
    <source>
        <strain evidence="2">CCM 8604</strain>
    </source>
</reference>
<organism evidence="1 2">
    <name type="scientific">Alloscardovia venturai</name>
    <dbReference type="NCBI Taxonomy" id="1769421"/>
    <lineage>
        <taxon>Bacteria</taxon>
        <taxon>Bacillati</taxon>
        <taxon>Actinomycetota</taxon>
        <taxon>Actinomycetes</taxon>
        <taxon>Bifidobacteriales</taxon>
        <taxon>Bifidobacteriaceae</taxon>
        <taxon>Alloscardovia</taxon>
    </lineage>
</organism>
<accession>A0ABW2Y6E1</accession>
<protein>
    <submittedName>
        <fullName evidence="1">Uncharacterized protein</fullName>
    </submittedName>
</protein>
<keyword evidence="2" id="KW-1185">Reference proteome</keyword>
<proteinExistence type="predicted"/>